<dbReference type="SUPFAM" id="SSF53335">
    <property type="entry name" value="S-adenosyl-L-methionine-dependent methyltransferases"/>
    <property type="match status" value="1"/>
</dbReference>
<dbReference type="EMBL" id="FMVM01000019">
    <property type="protein sequence ID" value="SCZ07324.1"/>
    <property type="molecule type" value="Genomic_DNA"/>
</dbReference>
<dbReference type="GO" id="GO:0009236">
    <property type="term" value="P:cobalamin biosynthetic process"/>
    <property type="evidence" value="ECO:0007669"/>
    <property type="project" value="UniProtKB-UniPathway"/>
</dbReference>
<evidence type="ECO:0000313" key="7">
    <source>
        <dbReference type="EMBL" id="SCZ07324.1"/>
    </source>
</evidence>
<dbReference type="CDD" id="cd02440">
    <property type="entry name" value="AdoMet_MTases"/>
    <property type="match status" value="1"/>
</dbReference>
<dbReference type="RefSeq" id="WP_244159437.1">
    <property type="nucleotide sequence ID" value="NZ_FMVM01000019.1"/>
</dbReference>
<comment type="pathway">
    <text evidence="1">Cofactor biosynthesis; adenosylcobalamin biosynthesis.</text>
</comment>
<evidence type="ECO:0000256" key="4">
    <source>
        <dbReference type="ARBA" id="ARBA00022679"/>
    </source>
</evidence>
<dbReference type="Gene3D" id="3.30.950.10">
    <property type="entry name" value="Methyltransferase, Cobalt-precorrin-4 Transmethylase, Domain 2"/>
    <property type="match status" value="1"/>
</dbReference>
<dbReference type="GO" id="GO:0008276">
    <property type="term" value="F:protein methyltransferase activity"/>
    <property type="evidence" value="ECO:0007669"/>
    <property type="project" value="InterPro"/>
</dbReference>
<dbReference type="InterPro" id="IPR035996">
    <property type="entry name" value="4pyrrol_Methylase_sf"/>
</dbReference>
<protein>
    <submittedName>
        <fullName evidence="7">Precorrin-6Y C5,15-methyltransferase (Decarboxylating)</fullName>
    </submittedName>
</protein>
<dbReference type="PANTHER" id="PTHR43182:SF1">
    <property type="entry name" value="COBALT-PRECORRIN-7 C(5)-METHYLTRANSFERASE"/>
    <property type="match status" value="1"/>
</dbReference>
<proteinExistence type="predicted"/>
<keyword evidence="4 7" id="KW-0808">Transferase</keyword>
<evidence type="ECO:0000256" key="3">
    <source>
        <dbReference type="ARBA" id="ARBA00022603"/>
    </source>
</evidence>
<sequence>MNSNITTGAKNRNIRIIGVGEEGAAGLTADSLQLIQEADVLVGGERLLQFFPAFAGEKIVIKSSLNDLVAKIKALQDSHTIVVLASGDPLFYGIAGYFARKLGPDQLDIRPNLSSLQLAFARLGESWHDAVLESVHGRPLKGLAQRIDGKAKVALLTDEHNSPAAIGAYLQQFGMTEYDAYVAEKLGAADERARHYTLDELAAAECSPLNVVILLRRKDAPAPRKGFGFADEEFHQRKPEKGLITKREVRAFSLSELKLGDDSIVWDIGAGSGSVAVECTRLAPRGQVFAIEKNEGDLVNIEANRIKFRTDFTVLHAKAPAGLDELPGPDAVFIGGSGGELAQLIALCASRLRPEGRIVVNAATIETLHDSMKAMRDAGMDASVTLLQTARSKPILNMTRFDGLNPIYVITGQFIAGAEAEAETANGAE</sequence>
<dbReference type="InterPro" id="IPR006365">
    <property type="entry name" value="Cbl_synth_CobL"/>
</dbReference>
<dbReference type="STRING" id="582692.SAMN05720606_11976"/>
<dbReference type="NCBIfam" id="TIGR02469">
    <property type="entry name" value="CbiT"/>
    <property type="match status" value="1"/>
</dbReference>
<dbReference type="PANTHER" id="PTHR43182">
    <property type="entry name" value="COBALT-PRECORRIN-6B C(15)-METHYLTRANSFERASE (DECARBOXYLATING)"/>
    <property type="match status" value="1"/>
</dbReference>
<dbReference type="InterPro" id="IPR012818">
    <property type="entry name" value="CbiE"/>
</dbReference>
<dbReference type="NCBIfam" id="TIGR02467">
    <property type="entry name" value="CbiE"/>
    <property type="match status" value="1"/>
</dbReference>
<dbReference type="SUPFAM" id="SSF53790">
    <property type="entry name" value="Tetrapyrrole methylase"/>
    <property type="match status" value="1"/>
</dbReference>
<dbReference type="Gene3D" id="3.40.1010.10">
    <property type="entry name" value="Cobalt-precorrin-4 Transmethylase, Domain 1"/>
    <property type="match status" value="1"/>
</dbReference>
<keyword evidence="8" id="KW-1185">Reference proteome</keyword>
<evidence type="ECO:0000313" key="8">
    <source>
        <dbReference type="Proteomes" id="UP000198538"/>
    </source>
</evidence>
<name>A0A1G5L426_9BACL</name>
<dbReference type="InterPro" id="IPR014777">
    <property type="entry name" value="4pyrrole_Mease_sub1"/>
</dbReference>
<dbReference type="InterPro" id="IPR014776">
    <property type="entry name" value="4pyrrole_Mease_sub2"/>
</dbReference>
<dbReference type="Proteomes" id="UP000198538">
    <property type="component" value="Unassembled WGS sequence"/>
</dbReference>
<accession>A0A1G5L426</accession>
<evidence type="ECO:0000256" key="5">
    <source>
        <dbReference type="ARBA" id="ARBA00022691"/>
    </source>
</evidence>
<dbReference type="PIRSF" id="PIRSF036428">
    <property type="entry name" value="CobL"/>
    <property type="match status" value="1"/>
</dbReference>
<evidence type="ECO:0000259" key="6">
    <source>
        <dbReference type="Pfam" id="PF00590"/>
    </source>
</evidence>
<dbReference type="InterPro" id="IPR000878">
    <property type="entry name" value="4pyrrol_Mease"/>
</dbReference>
<dbReference type="Pfam" id="PF00590">
    <property type="entry name" value="TP_methylase"/>
    <property type="match status" value="1"/>
</dbReference>
<evidence type="ECO:0000256" key="2">
    <source>
        <dbReference type="ARBA" id="ARBA00022573"/>
    </source>
</evidence>
<reference evidence="8" key="1">
    <citation type="submission" date="2016-10" db="EMBL/GenBank/DDBJ databases">
        <authorList>
            <person name="Varghese N."/>
            <person name="Submissions S."/>
        </authorList>
    </citation>
    <scope>NUCLEOTIDE SEQUENCE [LARGE SCALE GENOMIC DNA]</scope>
    <source>
        <strain evidence="8">BL9</strain>
    </source>
</reference>
<dbReference type="GO" id="GO:0032259">
    <property type="term" value="P:methylation"/>
    <property type="evidence" value="ECO:0007669"/>
    <property type="project" value="UniProtKB-KW"/>
</dbReference>
<organism evidence="7 8">
    <name type="scientific">Paenibacillus polysaccharolyticus</name>
    <dbReference type="NCBI Taxonomy" id="582692"/>
    <lineage>
        <taxon>Bacteria</taxon>
        <taxon>Bacillati</taxon>
        <taxon>Bacillota</taxon>
        <taxon>Bacilli</taxon>
        <taxon>Bacillales</taxon>
        <taxon>Paenibacillaceae</taxon>
        <taxon>Paenibacillus</taxon>
    </lineage>
</organism>
<dbReference type="Gene3D" id="3.40.50.150">
    <property type="entry name" value="Vaccinia Virus protein VP39"/>
    <property type="match status" value="1"/>
</dbReference>
<feature type="domain" description="Tetrapyrrole methylase" evidence="6">
    <location>
        <begin position="16"/>
        <end position="202"/>
    </location>
</feature>
<keyword evidence="3 7" id="KW-0489">Methyltransferase</keyword>
<evidence type="ECO:0000256" key="1">
    <source>
        <dbReference type="ARBA" id="ARBA00004953"/>
    </source>
</evidence>
<dbReference type="UniPathway" id="UPA00148"/>
<dbReference type="InterPro" id="IPR050714">
    <property type="entry name" value="Cobalamin_biosynth_MTase"/>
</dbReference>
<dbReference type="InterPro" id="IPR014008">
    <property type="entry name" value="Cbl_synth_MTase_CbiT"/>
</dbReference>
<keyword evidence="5" id="KW-0949">S-adenosyl-L-methionine</keyword>
<dbReference type="InterPro" id="IPR029063">
    <property type="entry name" value="SAM-dependent_MTases_sf"/>
</dbReference>
<dbReference type="CDD" id="cd11644">
    <property type="entry name" value="Precorrin-6Y-MT"/>
    <property type="match status" value="1"/>
</dbReference>
<dbReference type="AlphaFoldDB" id="A0A1G5L426"/>
<gene>
    <name evidence="7" type="ORF">SAMN05720606_11976</name>
</gene>
<keyword evidence="2" id="KW-0169">Cobalamin biosynthesis</keyword>